<evidence type="ECO:0000259" key="1">
    <source>
        <dbReference type="Pfam" id="PF13460"/>
    </source>
</evidence>
<dbReference type="AlphaFoldDB" id="A0A8S8XAR7"/>
<sequence>MTYKTPVATIFGGTGFVGRHTLKKLAGSEMVIRVATRSTANAARLRTGGVVGQVVPMLVDPYDDRLLAAAIDGADIVVNLVGTLTTGGFKRAHAELPGRIGAAAKRAGVQRVVHVSSIGADPNAASRYAASKGEGEVALRQAFADATILRPSVVFGPEDNFFNRFAMLASFVPMLPLIGGGKTRFQPVWVGDVAQSIANAVADDNTRGRTFELGGPSAHSFEELMQLMLKTIRREGMLLPIPFGIAALAAKWTGWLPGAPLSSDQVEQLRHDNVVQQGAATLKDLGIEATSLEQILPTYLNRYRKGGQFADIRDYSVR</sequence>
<gene>
    <name evidence="2" type="ORF">TMPK1_28000</name>
</gene>
<reference evidence="2" key="1">
    <citation type="submission" date="2021-02" db="EMBL/GenBank/DDBJ databases">
        <title>Genome sequence of Rhodospirillales sp. strain TMPK1 isolated from soil.</title>
        <authorList>
            <person name="Nakai R."/>
            <person name="Kusada H."/>
            <person name="Tamaki H."/>
        </authorList>
    </citation>
    <scope>NUCLEOTIDE SEQUENCE</scope>
    <source>
        <strain evidence="2">TMPK1</strain>
    </source>
</reference>
<dbReference type="CDD" id="cd05271">
    <property type="entry name" value="NDUFA9_like_SDR_a"/>
    <property type="match status" value="1"/>
</dbReference>
<dbReference type="PANTHER" id="PTHR12126">
    <property type="entry name" value="NADH-UBIQUINONE OXIDOREDUCTASE 39 KDA SUBUNIT-RELATED"/>
    <property type="match status" value="1"/>
</dbReference>
<evidence type="ECO:0000313" key="3">
    <source>
        <dbReference type="Proteomes" id="UP000681075"/>
    </source>
</evidence>
<dbReference type="InterPro" id="IPR036291">
    <property type="entry name" value="NAD(P)-bd_dom_sf"/>
</dbReference>
<dbReference type="InterPro" id="IPR016040">
    <property type="entry name" value="NAD(P)-bd_dom"/>
</dbReference>
<feature type="domain" description="NAD(P)-binding" evidence="1">
    <location>
        <begin position="12"/>
        <end position="153"/>
    </location>
</feature>
<dbReference type="PANTHER" id="PTHR12126:SF11">
    <property type="entry name" value="NADH DEHYDROGENASE [UBIQUINONE] 1 ALPHA SUBCOMPLEX SUBUNIT 9, MITOCHONDRIAL"/>
    <property type="match status" value="1"/>
</dbReference>
<dbReference type="EMBL" id="BOPV01000001">
    <property type="protein sequence ID" value="GIL40563.1"/>
    <property type="molecule type" value="Genomic_DNA"/>
</dbReference>
<name>A0A8S8XAR7_9PROT</name>
<dbReference type="GO" id="GO:0044877">
    <property type="term" value="F:protein-containing complex binding"/>
    <property type="evidence" value="ECO:0007669"/>
    <property type="project" value="TreeGrafter"/>
</dbReference>
<accession>A0A8S8XAR7</accession>
<organism evidence="2 3">
    <name type="scientific">Roseiterribacter gracilis</name>
    <dbReference type="NCBI Taxonomy" id="2812848"/>
    <lineage>
        <taxon>Bacteria</taxon>
        <taxon>Pseudomonadati</taxon>
        <taxon>Pseudomonadota</taxon>
        <taxon>Alphaproteobacteria</taxon>
        <taxon>Rhodospirillales</taxon>
        <taxon>Roseiterribacteraceae</taxon>
        <taxon>Roseiterribacter</taxon>
    </lineage>
</organism>
<protein>
    <submittedName>
        <fullName evidence="2">3-beta-hydroxy-Delta(5)-steroid dehydrogenase</fullName>
    </submittedName>
</protein>
<dbReference type="Proteomes" id="UP000681075">
    <property type="component" value="Unassembled WGS sequence"/>
</dbReference>
<comment type="caution">
    <text evidence="2">The sequence shown here is derived from an EMBL/GenBank/DDBJ whole genome shotgun (WGS) entry which is preliminary data.</text>
</comment>
<keyword evidence="3" id="KW-1185">Reference proteome</keyword>
<proteinExistence type="predicted"/>
<dbReference type="RefSeq" id="WP_420243679.1">
    <property type="nucleotide sequence ID" value="NZ_BOPV01000001.1"/>
</dbReference>
<dbReference type="Pfam" id="PF13460">
    <property type="entry name" value="NAD_binding_10"/>
    <property type="match status" value="1"/>
</dbReference>
<dbReference type="InterPro" id="IPR051207">
    <property type="entry name" value="ComplexI_NDUFA9_subunit"/>
</dbReference>
<evidence type="ECO:0000313" key="2">
    <source>
        <dbReference type="EMBL" id="GIL40563.1"/>
    </source>
</evidence>
<dbReference type="SUPFAM" id="SSF51735">
    <property type="entry name" value="NAD(P)-binding Rossmann-fold domains"/>
    <property type="match status" value="1"/>
</dbReference>
<dbReference type="Gene3D" id="3.40.50.720">
    <property type="entry name" value="NAD(P)-binding Rossmann-like Domain"/>
    <property type="match status" value="1"/>
</dbReference>